<dbReference type="AlphaFoldDB" id="A0A0F9QYM4"/>
<dbReference type="EMBL" id="LAZR01004261">
    <property type="protein sequence ID" value="KKN10248.1"/>
    <property type="molecule type" value="Genomic_DNA"/>
</dbReference>
<name>A0A0F9QYM4_9ZZZZ</name>
<sequence>MALKPIKPIFIIDNMQELSASINRPFIGFPTPNNYSICHHHTCSRIAYVHLSNSQWSTVKALFSPLPESAEQERQRIKRAIALLEMMTGEQTGTDKDRAENYVAHGLNGQLDCIDEATNTTVYLRMLSEAKLLH</sequence>
<proteinExistence type="predicted"/>
<comment type="caution">
    <text evidence="1">The sequence shown here is derived from an EMBL/GenBank/DDBJ whole genome shotgun (WGS) entry which is preliminary data.</text>
</comment>
<accession>A0A0F9QYM4</accession>
<evidence type="ECO:0000313" key="1">
    <source>
        <dbReference type="EMBL" id="KKN10248.1"/>
    </source>
</evidence>
<protein>
    <submittedName>
        <fullName evidence="1">Uncharacterized protein</fullName>
    </submittedName>
</protein>
<reference evidence="1" key="1">
    <citation type="journal article" date="2015" name="Nature">
        <title>Complex archaea that bridge the gap between prokaryotes and eukaryotes.</title>
        <authorList>
            <person name="Spang A."/>
            <person name="Saw J.H."/>
            <person name="Jorgensen S.L."/>
            <person name="Zaremba-Niedzwiedzka K."/>
            <person name="Martijn J."/>
            <person name="Lind A.E."/>
            <person name="van Eijk R."/>
            <person name="Schleper C."/>
            <person name="Guy L."/>
            <person name="Ettema T.J."/>
        </authorList>
    </citation>
    <scope>NUCLEOTIDE SEQUENCE</scope>
</reference>
<gene>
    <name evidence="1" type="ORF">LCGC14_1038390</name>
</gene>
<feature type="non-terminal residue" evidence="1">
    <location>
        <position position="134"/>
    </location>
</feature>
<organism evidence="1">
    <name type="scientific">marine sediment metagenome</name>
    <dbReference type="NCBI Taxonomy" id="412755"/>
    <lineage>
        <taxon>unclassified sequences</taxon>
        <taxon>metagenomes</taxon>
        <taxon>ecological metagenomes</taxon>
    </lineage>
</organism>